<dbReference type="EMBL" id="BLLF01004675">
    <property type="protein sequence ID" value="GFH30048.1"/>
    <property type="molecule type" value="Genomic_DNA"/>
</dbReference>
<feature type="non-terminal residue" evidence="2">
    <location>
        <position position="1"/>
    </location>
</feature>
<gene>
    <name evidence="2" type="ORF">HaLaN_28822</name>
</gene>
<comment type="caution">
    <text evidence="2">The sequence shown here is derived from an EMBL/GenBank/DDBJ whole genome shotgun (WGS) entry which is preliminary data.</text>
</comment>
<dbReference type="Proteomes" id="UP000485058">
    <property type="component" value="Unassembled WGS sequence"/>
</dbReference>
<feature type="region of interest" description="Disordered" evidence="1">
    <location>
        <begin position="1"/>
        <end position="51"/>
    </location>
</feature>
<keyword evidence="3" id="KW-1185">Reference proteome</keyword>
<evidence type="ECO:0000313" key="2">
    <source>
        <dbReference type="EMBL" id="GFH30048.1"/>
    </source>
</evidence>
<feature type="non-terminal residue" evidence="2">
    <location>
        <position position="66"/>
    </location>
</feature>
<organism evidence="2 3">
    <name type="scientific">Haematococcus lacustris</name>
    <name type="common">Green alga</name>
    <name type="synonym">Haematococcus pluvialis</name>
    <dbReference type="NCBI Taxonomy" id="44745"/>
    <lineage>
        <taxon>Eukaryota</taxon>
        <taxon>Viridiplantae</taxon>
        <taxon>Chlorophyta</taxon>
        <taxon>core chlorophytes</taxon>
        <taxon>Chlorophyceae</taxon>
        <taxon>CS clade</taxon>
        <taxon>Chlamydomonadales</taxon>
        <taxon>Haematococcaceae</taxon>
        <taxon>Haematococcus</taxon>
    </lineage>
</organism>
<protein>
    <submittedName>
        <fullName evidence="2">Uncharacterized protein</fullName>
    </submittedName>
</protein>
<sequence>MPTTPTTQLPACRLTPDKKGHPPQYGSQRFEKTDRHNKLLMGGTSPGPDWGCAQAPSVIKLHQVCH</sequence>
<evidence type="ECO:0000313" key="3">
    <source>
        <dbReference type="Proteomes" id="UP000485058"/>
    </source>
</evidence>
<dbReference type="AlphaFoldDB" id="A0A6A0ABK8"/>
<proteinExistence type="predicted"/>
<name>A0A6A0ABK8_HAELA</name>
<reference evidence="2 3" key="1">
    <citation type="submission" date="2020-02" db="EMBL/GenBank/DDBJ databases">
        <title>Draft genome sequence of Haematococcus lacustris strain NIES-144.</title>
        <authorList>
            <person name="Morimoto D."/>
            <person name="Nakagawa S."/>
            <person name="Yoshida T."/>
            <person name="Sawayama S."/>
        </authorList>
    </citation>
    <scope>NUCLEOTIDE SEQUENCE [LARGE SCALE GENOMIC DNA]</scope>
    <source>
        <strain evidence="2 3">NIES-144</strain>
    </source>
</reference>
<evidence type="ECO:0000256" key="1">
    <source>
        <dbReference type="SAM" id="MobiDB-lite"/>
    </source>
</evidence>
<accession>A0A6A0ABK8</accession>